<dbReference type="PANTHER" id="PTHR45702">
    <property type="entry name" value="ADAM10/ADAM17 METALLOPEPTIDASE FAMILY MEMBER"/>
    <property type="match status" value="1"/>
</dbReference>
<dbReference type="GO" id="GO:0006509">
    <property type="term" value="P:membrane protein ectodomain proteolysis"/>
    <property type="evidence" value="ECO:0007669"/>
    <property type="project" value="TreeGrafter"/>
</dbReference>
<name>A0AAQ4F9A8_AMBAM</name>
<keyword evidence="4" id="KW-1185">Reference proteome</keyword>
<dbReference type="InterPro" id="IPR049038">
    <property type="entry name" value="ADAM10_Cys-rich"/>
</dbReference>
<dbReference type="GO" id="GO:0005886">
    <property type="term" value="C:plasma membrane"/>
    <property type="evidence" value="ECO:0007669"/>
    <property type="project" value="TreeGrafter"/>
</dbReference>
<feature type="transmembrane region" description="Helical" evidence="1">
    <location>
        <begin position="131"/>
        <end position="152"/>
    </location>
</feature>
<protein>
    <recommendedName>
        <fullName evidence="2">ADAM10 cysteine-rich domain-containing protein</fullName>
    </recommendedName>
</protein>
<dbReference type="GO" id="GO:0007219">
    <property type="term" value="P:Notch signaling pathway"/>
    <property type="evidence" value="ECO:0007669"/>
    <property type="project" value="TreeGrafter"/>
</dbReference>
<keyword evidence="1" id="KW-0812">Transmembrane</keyword>
<feature type="domain" description="ADAM10 cysteine-rich" evidence="2">
    <location>
        <begin position="64"/>
        <end position="102"/>
    </location>
</feature>
<dbReference type="AlphaFoldDB" id="A0AAQ4F9A8"/>
<keyword evidence="1" id="KW-0472">Membrane</keyword>
<dbReference type="GO" id="GO:0004222">
    <property type="term" value="F:metalloendopeptidase activity"/>
    <property type="evidence" value="ECO:0007669"/>
    <property type="project" value="TreeGrafter"/>
</dbReference>
<dbReference type="Proteomes" id="UP001321473">
    <property type="component" value="Unassembled WGS sequence"/>
</dbReference>
<dbReference type="EMBL" id="JARKHS020005191">
    <property type="protein sequence ID" value="KAK8783777.1"/>
    <property type="molecule type" value="Genomic_DNA"/>
</dbReference>
<evidence type="ECO:0000256" key="1">
    <source>
        <dbReference type="SAM" id="Phobius"/>
    </source>
</evidence>
<evidence type="ECO:0000313" key="3">
    <source>
        <dbReference type="EMBL" id="KAK8783777.1"/>
    </source>
</evidence>
<gene>
    <name evidence="3" type="ORF">V5799_009858</name>
</gene>
<dbReference type="PANTHER" id="PTHR45702:SF2">
    <property type="entry name" value="KUZBANIAN, ISOFORM A"/>
    <property type="match status" value="1"/>
</dbReference>
<proteinExistence type="predicted"/>
<evidence type="ECO:0000259" key="2">
    <source>
        <dbReference type="Pfam" id="PF21299"/>
    </source>
</evidence>
<evidence type="ECO:0000313" key="4">
    <source>
        <dbReference type="Proteomes" id="UP001321473"/>
    </source>
</evidence>
<comment type="caution">
    <text evidence="3">The sequence shown here is derived from an EMBL/GenBank/DDBJ whole genome shotgun (WGS) entry which is preliminary data.</text>
</comment>
<dbReference type="InterPro" id="IPR051489">
    <property type="entry name" value="ADAM_Metalloproteinase"/>
</dbReference>
<keyword evidence="1" id="KW-1133">Transmembrane helix</keyword>
<accession>A0AAQ4F9A8</accession>
<dbReference type="Pfam" id="PF21299">
    <property type="entry name" value="ADAM10_Cys-rich"/>
    <property type="match status" value="1"/>
</dbReference>
<sequence>MNECTLTGPEYNLDQKCLIACESEGTATHHVSKVLLSNITPRTHQFEALVRPRPGSQLLILPGHCKPACHYPALKSLCGAKMQPGAMCDGTRGYCDVFHKCRRSDEQGPLTRLEQALFGGKTIKSVEDYIWAHPFLSAIYLLVFVALMALFFRCFSLHTPSNNPHKPHRKFRETLRNPKSFFLPRA</sequence>
<organism evidence="3 4">
    <name type="scientific">Amblyomma americanum</name>
    <name type="common">Lone star tick</name>
    <dbReference type="NCBI Taxonomy" id="6943"/>
    <lineage>
        <taxon>Eukaryota</taxon>
        <taxon>Metazoa</taxon>
        <taxon>Ecdysozoa</taxon>
        <taxon>Arthropoda</taxon>
        <taxon>Chelicerata</taxon>
        <taxon>Arachnida</taxon>
        <taxon>Acari</taxon>
        <taxon>Parasitiformes</taxon>
        <taxon>Ixodida</taxon>
        <taxon>Ixodoidea</taxon>
        <taxon>Ixodidae</taxon>
        <taxon>Amblyomminae</taxon>
        <taxon>Amblyomma</taxon>
    </lineage>
</organism>
<reference evidence="3 4" key="1">
    <citation type="journal article" date="2023" name="Arcadia Sci">
        <title>De novo assembly of a long-read Amblyomma americanum tick genome.</title>
        <authorList>
            <person name="Chou S."/>
            <person name="Poskanzer K.E."/>
            <person name="Rollins M."/>
            <person name="Thuy-Boun P.S."/>
        </authorList>
    </citation>
    <scope>NUCLEOTIDE SEQUENCE [LARGE SCALE GENOMIC DNA]</scope>
    <source>
        <strain evidence="3">F_SG_1</strain>
        <tissue evidence="3">Salivary glands</tissue>
    </source>
</reference>